<evidence type="ECO:0000313" key="3">
    <source>
        <dbReference type="Proteomes" id="UP000298337"/>
    </source>
</evidence>
<evidence type="ECO:0000313" key="2">
    <source>
        <dbReference type="EMBL" id="TGE10560.1"/>
    </source>
</evidence>
<dbReference type="AlphaFoldDB" id="A0A4Z0PFI9"/>
<organism evidence="2 3">
    <name type="scientific">Hymenobacter fodinae</name>
    <dbReference type="NCBI Taxonomy" id="2510796"/>
    <lineage>
        <taxon>Bacteria</taxon>
        <taxon>Pseudomonadati</taxon>
        <taxon>Bacteroidota</taxon>
        <taxon>Cytophagia</taxon>
        <taxon>Cytophagales</taxon>
        <taxon>Hymenobacteraceae</taxon>
        <taxon>Hymenobacter</taxon>
    </lineage>
</organism>
<accession>A0A4Z0PFI9</accession>
<protein>
    <recommendedName>
        <fullName evidence="1">FAD-dependent urate hydroxylase HpyO/Asp monooxygenase CreE-like FAD/NAD(P)-binding domain-containing protein</fullName>
    </recommendedName>
</protein>
<dbReference type="InterPro" id="IPR036188">
    <property type="entry name" value="FAD/NAD-bd_sf"/>
</dbReference>
<evidence type="ECO:0000259" key="1">
    <source>
        <dbReference type="Pfam" id="PF13454"/>
    </source>
</evidence>
<keyword evidence="3" id="KW-1185">Reference proteome</keyword>
<dbReference type="PANTHER" id="PTHR40254:SF1">
    <property type="entry name" value="BLR0577 PROTEIN"/>
    <property type="match status" value="1"/>
</dbReference>
<comment type="caution">
    <text evidence="2">The sequence shown here is derived from an EMBL/GenBank/DDBJ whole genome shotgun (WGS) entry which is preliminary data.</text>
</comment>
<proteinExistence type="predicted"/>
<dbReference type="RefSeq" id="WP_135432496.1">
    <property type="nucleotide sequence ID" value="NZ_SRLA01000001.1"/>
</dbReference>
<reference evidence="2 3" key="1">
    <citation type="submission" date="2019-04" db="EMBL/GenBank/DDBJ databases">
        <authorList>
            <person name="Feng G."/>
            <person name="Zhang J."/>
            <person name="Zhu H."/>
        </authorList>
    </citation>
    <scope>NUCLEOTIDE SEQUENCE [LARGE SCALE GENOMIC DNA]</scope>
    <source>
        <strain evidence="2 3">92R-1</strain>
    </source>
</reference>
<dbReference type="EMBL" id="SRLA01000001">
    <property type="protein sequence ID" value="TGE10560.1"/>
    <property type="molecule type" value="Genomic_DNA"/>
</dbReference>
<name>A0A4Z0PFI9_9BACT</name>
<feature type="domain" description="FAD-dependent urate hydroxylase HpyO/Asp monooxygenase CreE-like FAD/NAD(P)-binding" evidence="1">
    <location>
        <begin position="8"/>
        <end position="160"/>
    </location>
</feature>
<dbReference type="SUPFAM" id="SSF51905">
    <property type="entry name" value="FAD/NAD(P)-binding domain"/>
    <property type="match status" value="2"/>
</dbReference>
<dbReference type="Gene3D" id="3.50.50.60">
    <property type="entry name" value="FAD/NAD(P)-binding domain"/>
    <property type="match status" value="1"/>
</dbReference>
<dbReference type="Pfam" id="PF13454">
    <property type="entry name" value="NAD_binding_9"/>
    <property type="match status" value="1"/>
</dbReference>
<dbReference type="InterPro" id="IPR038732">
    <property type="entry name" value="HpyO/CreE_NAD-binding"/>
</dbReference>
<dbReference type="InterPro" id="IPR052189">
    <property type="entry name" value="L-asp_N-monooxygenase_NS-form"/>
</dbReference>
<dbReference type="OrthoDB" id="6309046at2"/>
<dbReference type="Proteomes" id="UP000298337">
    <property type="component" value="Unassembled WGS sequence"/>
</dbReference>
<gene>
    <name evidence="2" type="ORF">EU556_07090</name>
</gene>
<dbReference type="PANTHER" id="PTHR40254">
    <property type="entry name" value="BLR0577 PROTEIN"/>
    <property type="match status" value="1"/>
</dbReference>
<sequence>MQRRVITIVGGGFSGSMLAVQLARLPMTQRYACDVHLIEPRLTPGPGLAYTARRPEYRMNVQSQFLSAFPDQPDHFQNWLRLTDAAEFQQDFCSRQVYGRYLQQLTHQVLEWPSSNGIRCYWQAQAAVAIELAPDNNTATVRLADGQEIQSDYVVLAMGNFPPLPSSFSPSSGPTPYYHSNPWAQGALRSIGLDDTVLLIGSGLTAVDVLLGLQADGHRGSVTVVSGRSRWPEAHETYVEPYPSFYASELAGQTQVLAVVKIIRQHVRKATAAGINWRAVIDSLRPHLGHIWAAWPLEEQARFLRHVAGLWSVIRHRSPPQNAAIIERMLQDGSLRMETGRVRELTSAGEELQVTVHRPGHAPRHVTATHVINCTGPLLDYNRITDRAVLSLRDAGYLCPDVLRLGIQSDACGALLSQDGIASPVLFTIGPSRRPAYFESTAVPELREQAAKLARELGKRILTSNHSAKAL</sequence>